<feature type="domain" description="Caspase family p20" evidence="2">
    <location>
        <begin position="283"/>
        <end position="327"/>
    </location>
</feature>
<dbReference type="InterPro" id="IPR029030">
    <property type="entry name" value="Caspase-like_dom_sf"/>
</dbReference>
<dbReference type="GO" id="GO:0004197">
    <property type="term" value="F:cysteine-type endopeptidase activity"/>
    <property type="evidence" value="ECO:0007669"/>
    <property type="project" value="InterPro"/>
</dbReference>
<dbReference type="Gene3D" id="3.40.50.1460">
    <property type="match status" value="1"/>
</dbReference>
<protein>
    <recommendedName>
        <fullName evidence="2">Caspase family p20 domain-containing protein</fullName>
    </recommendedName>
</protein>
<dbReference type="AlphaFoldDB" id="A0AA88HFK0"/>
<comment type="caution">
    <text evidence="3">The sequence shown here is derived from an EMBL/GenBank/DDBJ whole genome shotgun (WGS) entry which is preliminary data.</text>
</comment>
<dbReference type="PROSITE" id="PS50890">
    <property type="entry name" value="PUA"/>
    <property type="match status" value="1"/>
</dbReference>
<dbReference type="GO" id="GO:0006508">
    <property type="term" value="P:proteolysis"/>
    <property type="evidence" value="ECO:0007669"/>
    <property type="project" value="InterPro"/>
</dbReference>
<reference evidence="3" key="1">
    <citation type="submission" date="2023-07" db="EMBL/GenBank/DDBJ databases">
        <title>Chromosome-level genome assembly of Artemia franciscana.</title>
        <authorList>
            <person name="Jo E."/>
        </authorList>
    </citation>
    <scope>NUCLEOTIDE SEQUENCE</scope>
    <source>
        <tissue evidence="3">Whole body</tissue>
    </source>
</reference>
<accession>A0AA88HFK0</accession>
<keyword evidence="4" id="KW-1185">Reference proteome</keyword>
<feature type="region of interest" description="Disordered" evidence="1">
    <location>
        <begin position="435"/>
        <end position="462"/>
    </location>
</feature>
<dbReference type="InterPro" id="IPR001309">
    <property type="entry name" value="Pept_C14_p20"/>
</dbReference>
<evidence type="ECO:0000259" key="2">
    <source>
        <dbReference type="PROSITE" id="PS50208"/>
    </source>
</evidence>
<sequence length="521" mass="59486">MAVQVNNDMQQSRLDLLQSSPFRIEDVLSLSVAKDFVGHPFKPLRSSKYIRLSDIEMPGQSESLTVAQWNCHLNSNHHEVARLLDLYKNKSAIPERDFRLGAADGHASDLLDVLAKRLKTCDEEFALVFEQVKELSDKIHLAFESQFSRDTLNSFRLYVLLPSNIVNCTDDFLQSSVKEISSMYVQLLGLTVPSTWTKLILAEVHVWSSRWLRVKREGGIFPSSVEETAKELSVASAERSFSTLHKLKTWLRAQIGQTRLSGLALLNVHHDIDINIDRVIERVNIKVFTNSDVPTREGSEIDVLHLRNLFEELKFIVVVKNDVNADKEVCTVSSHAMEEVEDALEVHEKEFSQVKLETCFSDRTENFHLMQPLVLDEIDVETFNKINVAMVITNHDTKPADSPTALPEMPVTEAIEHDRLGSLPYVSDNSEEAAVTPTVPSLASRPGQKRAKNREEKVMQDKRKHPFIDSTPCEQFCRKHCKELTRENHFTIWNSFWEEQYASRLKWHASCACLTPRQPPN</sequence>
<proteinExistence type="predicted"/>
<evidence type="ECO:0000313" key="4">
    <source>
        <dbReference type="Proteomes" id="UP001187531"/>
    </source>
</evidence>
<evidence type="ECO:0000256" key="1">
    <source>
        <dbReference type="SAM" id="MobiDB-lite"/>
    </source>
</evidence>
<dbReference type="SUPFAM" id="SSF52129">
    <property type="entry name" value="Caspase-like"/>
    <property type="match status" value="1"/>
</dbReference>
<organism evidence="3 4">
    <name type="scientific">Artemia franciscana</name>
    <name type="common">Brine shrimp</name>
    <name type="synonym">Artemia sanfranciscana</name>
    <dbReference type="NCBI Taxonomy" id="6661"/>
    <lineage>
        <taxon>Eukaryota</taxon>
        <taxon>Metazoa</taxon>
        <taxon>Ecdysozoa</taxon>
        <taxon>Arthropoda</taxon>
        <taxon>Crustacea</taxon>
        <taxon>Branchiopoda</taxon>
        <taxon>Anostraca</taxon>
        <taxon>Artemiidae</taxon>
        <taxon>Artemia</taxon>
    </lineage>
</organism>
<gene>
    <name evidence="3" type="ORF">QYM36_016690</name>
</gene>
<name>A0AA88HFK0_ARTSF</name>
<dbReference type="EMBL" id="JAVRJZ010000021">
    <property type="protein sequence ID" value="KAK2704377.1"/>
    <property type="molecule type" value="Genomic_DNA"/>
</dbReference>
<dbReference type="PROSITE" id="PS50208">
    <property type="entry name" value="CASPASE_P20"/>
    <property type="match status" value="1"/>
</dbReference>
<dbReference type="Proteomes" id="UP001187531">
    <property type="component" value="Unassembled WGS sequence"/>
</dbReference>
<evidence type="ECO:0000313" key="3">
    <source>
        <dbReference type="EMBL" id="KAK2704377.1"/>
    </source>
</evidence>